<evidence type="ECO:0008006" key="11">
    <source>
        <dbReference type="Google" id="ProtNLM"/>
    </source>
</evidence>
<dbReference type="GO" id="GO:0005096">
    <property type="term" value="F:GTPase activator activity"/>
    <property type="evidence" value="ECO:0007669"/>
    <property type="project" value="UniProtKB-KW"/>
</dbReference>
<dbReference type="InterPro" id="IPR044520">
    <property type="entry name" value="ARF_GAP_AGD5/15"/>
</dbReference>
<feature type="compositionally biased region" description="Low complexity" evidence="6">
    <location>
        <begin position="346"/>
        <end position="361"/>
    </location>
</feature>
<name>A0A0L0HFX1_SPIPD</name>
<feature type="domain" description="Arf-GAP" evidence="8">
    <location>
        <begin position="17"/>
        <end position="134"/>
    </location>
</feature>
<dbReference type="OrthoDB" id="10266696at2759"/>
<feature type="region of interest" description="Disordered" evidence="6">
    <location>
        <begin position="540"/>
        <end position="592"/>
    </location>
</feature>
<dbReference type="SMART" id="SM00105">
    <property type="entry name" value="ArfGap"/>
    <property type="match status" value="1"/>
</dbReference>
<dbReference type="Proteomes" id="UP000053201">
    <property type="component" value="Unassembled WGS sequence"/>
</dbReference>
<dbReference type="GeneID" id="27688686"/>
<sequence length="592" mass="64188">MSGLSEREKKKRDEQNVKILQELLALPENQACADCGERGPRWASSNLGVFLCIRCGGLHRKLGTHISKIKSVTLDSWTPEQIQVMRDWGNKKANERFLAGGGPVVPSHSDYDMEMYIRNKYEKRTFESPGGAARIQDANLARDATVYAAQLRTLAGMGFHDQARNIVALKRSNGNIDSAVELIVSLQRGDGGQSSAAGGSKNASRSGTPGPSSVRDTVHNQARNAVQAALISLQAMGFNNEEENLQALRATNGQLDAAANMLLDARNRRMSQQISASAQPPALPPRNESIAANPNFVLEPPTSANRGNRVQRQQVAGQQQQQQPSQPSQSQNDPFGGFGGDLFSAPQQQVAPQQQQQLQQPSNPLTDLFGAPEPFQQPQAPQAQAQAPSRAAPAKESIMSLFNTPNPHQPALGFQNPNMGMQYFNQAGGGGFPQHQQQMFPQHQQQMFGHQQFQPQMMGMQNLGMGGMQRPGMNGMPQQAYSNVNNPFSASQQQLPQQQQQPTYVYGSRPSNPFGATQPGMFTTSAATVPRALDVGLGSGGFGGFQQAPDQQAQVASKPDPFADLGPSFGGAARPQQQQQQQRQVSQQNMLF</sequence>
<dbReference type="AlphaFoldDB" id="A0A0L0HFX1"/>
<feature type="region of interest" description="Disordered" evidence="6">
    <location>
        <begin position="270"/>
        <end position="392"/>
    </location>
</feature>
<dbReference type="InterPro" id="IPR001164">
    <property type="entry name" value="ArfGAP_dom"/>
</dbReference>
<dbReference type="PANTHER" id="PTHR46419:SF2">
    <property type="entry name" value="ADP-RIBOSYLATION FACTOR GTPASE-ACTIVATING PROTEIN AGD5"/>
    <property type="match status" value="1"/>
</dbReference>
<evidence type="ECO:0000313" key="9">
    <source>
        <dbReference type="EMBL" id="KNC99926.1"/>
    </source>
</evidence>
<evidence type="ECO:0000313" key="10">
    <source>
        <dbReference type="Proteomes" id="UP000053201"/>
    </source>
</evidence>
<evidence type="ECO:0000259" key="8">
    <source>
        <dbReference type="PROSITE" id="PS50115"/>
    </source>
</evidence>
<feature type="compositionally biased region" description="Low complexity" evidence="6">
    <location>
        <begin position="371"/>
        <end position="392"/>
    </location>
</feature>
<evidence type="ECO:0000256" key="3">
    <source>
        <dbReference type="ARBA" id="ARBA00022771"/>
    </source>
</evidence>
<dbReference type="InParanoid" id="A0A0L0HFX1"/>
<dbReference type="SMART" id="SM00165">
    <property type="entry name" value="UBA"/>
    <property type="match status" value="2"/>
</dbReference>
<keyword evidence="4" id="KW-0862">Zinc</keyword>
<dbReference type="InterPro" id="IPR038508">
    <property type="entry name" value="ArfGAP_dom_sf"/>
</dbReference>
<dbReference type="SUPFAM" id="SSF57863">
    <property type="entry name" value="ArfGap/RecO-like zinc finger"/>
    <property type="match status" value="1"/>
</dbReference>
<dbReference type="EMBL" id="KQ257457">
    <property type="protein sequence ID" value="KNC99926.1"/>
    <property type="molecule type" value="Genomic_DNA"/>
</dbReference>
<keyword evidence="3 5" id="KW-0863">Zinc-finger</keyword>
<dbReference type="Gene3D" id="1.10.220.150">
    <property type="entry name" value="Arf GTPase activating protein"/>
    <property type="match status" value="1"/>
</dbReference>
<organism evidence="9 10">
    <name type="scientific">Spizellomyces punctatus (strain DAOM BR117)</name>
    <dbReference type="NCBI Taxonomy" id="645134"/>
    <lineage>
        <taxon>Eukaryota</taxon>
        <taxon>Fungi</taxon>
        <taxon>Fungi incertae sedis</taxon>
        <taxon>Chytridiomycota</taxon>
        <taxon>Chytridiomycota incertae sedis</taxon>
        <taxon>Chytridiomycetes</taxon>
        <taxon>Spizellomycetales</taxon>
        <taxon>Spizellomycetaceae</taxon>
        <taxon>Spizellomyces</taxon>
    </lineage>
</organism>
<dbReference type="InterPro" id="IPR037278">
    <property type="entry name" value="ARFGAP/RecO"/>
</dbReference>
<accession>A0A0L0HFX1</accession>
<evidence type="ECO:0000256" key="6">
    <source>
        <dbReference type="SAM" id="MobiDB-lite"/>
    </source>
</evidence>
<dbReference type="InterPro" id="IPR009060">
    <property type="entry name" value="UBA-like_sf"/>
</dbReference>
<dbReference type="CDD" id="cd08204">
    <property type="entry name" value="ArfGap"/>
    <property type="match status" value="1"/>
</dbReference>
<evidence type="ECO:0000259" key="7">
    <source>
        <dbReference type="PROSITE" id="PS50030"/>
    </source>
</evidence>
<dbReference type="Pfam" id="PF01412">
    <property type="entry name" value="ArfGap"/>
    <property type="match status" value="1"/>
</dbReference>
<keyword evidence="2" id="KW-0479">Metal-binding</keyword>
<feature type="compositionally biased region" description="Low complexity" evidence="6">
    <location>
        <begin position="576"/>
        <end position="592"/>
    </location>
</feature>
<dbReference type="Pfam" id="PF00627">
    <property type="entry name" value="UBA"/>
    <property type="match status" value="2"/>
</dbReference>
<proteinExistence type="predicted"/>
<dbReference type="VEuPathDB" id="FungiDB:SPPG_05298"/>
<dbReference type="PROSITE" id="PS50115">
    <property type="entry name" value="ARFGAP"/>
    <property type="match status" value="1"/>
</dbReference>
<feature type="domain" description="UBA" evidence="7">
    <location>
        <begin position="141"/>
        <end position="186"/>
    </location>
</feature>
<dbReference type="PRINTS" id="PR00405">
    <property type="entry name" value="REVINTRACTNG"/>
</dbReference>
<dbReference type="RefSeq" id="XP_016607966.1">
    <property type="nucleotide sequence ID" value="XM_016753521.1"/>
</dbReference>
<evidence type="ECO:0000256" key="4">
    <source>
        <dbReference type="ARBA" id="ARBA00022833"/>
    </source>
</evidence>
<dbReference type="PANTHER" id="PTHR46419">
    <property type="entry name" value="ADP-RIBOSYLATION FACTOR GTPASE-ACTIVATING PROTEIN AGD5"/>
    <property type="match status" value="1"/>
</dbReference>
<evidence type="ECO:0000256" key="5">
    <source>
        <dbReference type="PROSITE-ProRule" id="PRU00288"/>
    </source>
</evidence>
<dbReference type="STRING" id="645134.A0A0L0HFX1"/>
<dbReference type="InterPro" id="IPR015940">
    <property type="entry name" value="UBA"/>
</dbReference>
<feature type="compositionally biased region" description="Low complexity" evidence="6">
    <location>
        <begin position="304"/>
        <end position="332"/>
    </location>
</feature>
<feature type="compositionally biased region" description="Low complexity" evidence="6">
    <location>
        <begin position="193"/>
        <end position="207"/>
    </location>
</feature>
<keyword evidence="1" id="KW-0343">GTPase activation</keyword>
<dbReference type="Gene3D" id="1.10.8.10">
    <property type="entry name" value="DNA helicase RuvA subunit, C-terminal domain"/>
    <property type="match status" value="2"/>
</dbReference>
<evidence type="ECO:0000256" key="2">
    <source>
        <dbReference type="ARBA" id="ARBA00022723"/>
    </source>
</evidence>
<dbReference type="FunFam" id="1.10.220.150:FF:000009">
    <property type="entry name" value="stromal membrane-associated protein 1 isoform X1"/>
    <property type="match status" value="1"/>
</dbReference>
<dbReference type="PROSITE" id="PS50030">
    <property type="entry name" value="UBA"/>
    <property type="match status" value="2"/>
</dbReference>
<reference evidence="9 10" key="1">
    <citation type="submission" date="2009-08" db="EMBL/GenBank/DDBJ databases">
        <title>The Genome Sequence of Spizellomyces punctatus strain DAOM BR117.</title>
        <authorList>
            <consortium name="The Broad Institute Genome Sequencing Platform"/>
            <person name="Russ C."/>
            <person name="Cuomo C."/>
            <person name="Shea T."/>
            <person name="Young S.K."/>
            <person name="Zeng Q."/>
            <person name="Koehrsen M."/>
            <person name="Haas B."/>
            <person name="Borodovsky M."/>
            <person name="Guigo R."/>
            <person name="Alvarado L."/>
            <person name="Berlin A."/>
            <person name="Bochicchio J."/>
            <person name="Borenstein D."/>
            <person name="Chapman S."/>
            <person name="Chen Z."/>
            <person name="Engels R."/>
            <person name="Freedman E."/>
            <person name="Gellesch M."/>
            <person name="Goldberg J."/>
            <person name="Griggs A."/>
            <person name="Gujja S."/>
            <person name="Heiman D."/>
            <person name="Hepburn T."/>
            <person name="Howarth C."/>
            <person name="Jen D."/>
            <person name="Larson L."/>
            <person name="Lewis B."/>
            <person name="Mehta T."/>
            <person name="Park D."/>
            <person name="Pearson M."/>
            <person name="Roberts A."/>
            <person name="Saif S."/>
            <person name="Shenoy N."/>
            <person name="Sisk P."/>
            <person name="Stolte C."/>
            <person name="Sykes S."/>
            <person name="Thomson T."/>
            <person name="Walk T."/>
            <person name="White J."/>
            <person name="Yandava C."/>
            <person name="Burger G."/>
            <person name="Gray M.W."/>
            <person name="Holland P.W.H."/>
            <person name="King N."/>
            <person name="Lang F.B.F."/>
            <person name="Roger A.J."/>
            <person name="Ruiz-Trillo I."/>
            <person name="Lander E."/>
            <person name="Nusbaum C."/>
        </authorList>
    </citation>
    <scope>NUCLEOTIDE SEQUENCE [LARGE SCALE GENOMIC DNA]</scope>
    <source>
        <strain evidence="9 10">DAOM BR117</strain>
    </source>
</reference>
<gene>
    <name evidence="9" type="ORF">SPPG_05298</name>
</gene>
<dbReference type="OMA" id="ASWNMGI"/>
<feature type="domain" description="UBA" evidence="7">
    <location>
        <begin position="217"/>
        <end position="265"/>
    </location>
</feature>
<keyword evidence="10" id="KW-1185">Reference proteome</keyword>
<evidence type="ECO:0000256" key="1">
    <source>
        <dbReference type="ARBA" id="ARBA00022468"/>
    </source>
</evidence>
<protein>
    <recommendedName>
        <fullName evidence="11">Arf-GAP domain-containing protein</fullName>
    </recommendedName>
</protein>
<dbReference type="SUPFAM" id="SSF46934">
    <property type="entry name" value="UBA-like"/>
    <property type="match status" value="2"/>
</dbReference>
<feature type="region of interest" description="Disordered" evidence="6">
    <location>
        <begin position="190"/>
        <end position="216"/>
    </location>
</feature>
<dbReference type="GO" id="GO:0008270">
    <property type="term" value="F:zinc ion binding"/>
    <property type="evidence" value="ECO:0007669"/>
    <property type="project" value="UniProtKB-KW"/>
</dbReference>
<dbReference type="eggNOG" id="KOG0703">
    <property type="taxonomic scope" value="Eukaryota"/>
</dbReference>